<name>A0A1U7PZT9_9FLAO</name>
<feature type="domain" description="Protein FecR C-terminal" evidence="3">
    <location>
        <begin position="210"/>
        <end position="273"/>
    </location>
</feature>
<feature type="transmembrane region" description="Helical" evidence="1">
    <location>
        <begin position="39"/>
        <end position="57"/>
    </location>
</feature>
<reference evidence="5" key="1">
    <citation type="submission" date="2016-10" db="EMBL/GenBank/DDBJ databases">
        <authorList>
            <person name="Varghese N."/>
            <person name="Submissions S."/>
        </authorList>
    </citation>
    <scope>NUCLEOTIDE SEQUENCE [LARGE SCALE GENOMIC DNA]</scope>
    <source>
        <strain evidence="5">DSM 19482</strain>
    </source>
</reference>
<evidence type="ECO:0000256" key="1">
    <source>
        <dbReference type="SAM" id="Phobius"/>
    </source>
</evidence>
<evidence type="ECO:0000313" key="5">
    <source>
        <dbReference type="Proteomes" id="UP000187261"/>
    </source>
</evidence>
<proteinExistence type="predicted"/>
<evidence type="ECO:0000259" key="2">
    <source>
        <dbReference type="Pfam" id="PF04773"/>
    </source>
</evidence>
<protein>
    <submittedName>
        <fullName evidence="4">FecR family protein</fullName>
    </submittedName>
</protein>
<keyword evidence="1" id="KW-0812">Transmembrane</keyword>
<keyword evidence="1" id="KW-1133">Transmembrane helix</keyword>
<dbReference type="Gene3D" id="3.55.50.30">
    <property type="match status" value="1"/>
</dbReference>
<dbReference type="InterPro" id="IPR032508">
    <property type="entry name" value="FecR_C"/>
</dbReference>
<keyword evidence="5" id="KW-1185">Reference proteome</keyword>
<dbReference type="AlphaFoldDB" id="A0A1U7PZT9"/>
<dbReference type="RefSeq" id="WP_076784559.1">
    <property type="nucleotide sequence ID" value="NZ_FTPU01000071.1"/>
</dbReference>
<dbReference type="Proteomes" id="UP000187261">
    <property type="component" value="Unassembled WGS sequence"/>
</dbReference>
<dbReference type="InterPro" id="IPR006860">
    <property type="entry name" value="FecR"/>
</dbReference>
<sequence>MTKKIENIKLPNQDETDKMWNNISSRIEKNKKYSIKIRSSIAAVILLFLSLGFLLGYNEFLKPRTYQAVAGKTIINLRDGSQVQLLKGGKLVVNSFYFSKERKVYLDGDALFKISKSKDHPFVVATKNYETKVLGTVFTIFQNNDNFKLHLFEGKVAVKKNSDPNYYYLAPAETMNNFGNMDAITILKSKKIAVNQYKREDNNSMLTADLFFSECKVKNALSIIENIYGIKIEYPAEYANETFSGDLKNESVETILKSLAFYLNLNLIKNGQNFKLEK</sequence>
<dbReference type="EMBL" id="FTPU01000071">
    <property type="protein sequence ID" value="SIT98834.1"/>
    <property type="molecule type" value="Genomic_DNA"/>
</dbReference>
<accession>A0A1U7PZT9</accession>
<dbReference type="Pfam" id="PF16344">
    <property type="entry name" value="FecR_C"/>
    <property type="match status" value="1"/>
</dbReference>
<dbReference type="OrthoDB" id="651134at2"/>
<organism evidence="4 5">
    <name type="scientific">Epilithonimonas bovis DSM 19482</name>
    <dbReference type="NCBI Taxonomy" id="1121284"/>
    <lineage>
        <taxon>Bacteria</taxon>
        <taxon>Pseudomonadati</taxon>
        <taxon>Bacteroidota</taxon>
        <taxon>Flavobacteriia</taxon>
        <taxon>Flavobacteriales</taxon>
        <taxon>Weeksellaceae</taxon>
        <taxon>Chryseobacterium group</taxon>
        <taxon>Epilithonimonas</taxon>
    </lineage>
</organism>
<dbReference type="PANTHER" id="PTHR30273">
    <property type="entry name" value="PERIPLASMIC SIGNAL SENSOR AND SIGMA FACTOR ACTIVATOR FECR-RELATED"/>
    <property type="match status" value="1"/>
</dbReference>
<dbReference type="STRING" id="1121284.SAMN05660493_03278"/>
<evidence type="ECO:0000313" key="4">
    <source>
        <dbReference type="EMBL" id="SIT98834.1"/>
    </source>
</evidence>
<dbReference type="GO" id="GO:0016989">
    <property type="term" value="F:sigma factor antagonist activity"/>
    <property type="evidence" value="ECO:0007669"/>
    <property type="project" value="TreeGrafter"/>
</dbReference>
<evidence type="ECO:0000259" key="3">
    <source>
        <dbReference type="Pfam" id="PF16344"/>
    </source>
</evidence>
<dbReference type="PANTHER" id="PTHR30273:SF2">
    <property type="entry name" value="PROTEIN FECR"/>
    <property type="match status" value="1"/>
</dbReference>
<gene>
    <name evidence="4" type="ORF">SAMN05660493_03278</name>
</gene>
<keyword evidence="1" id="KW-0472">Membrane</keyword>
<feature type="domain" description="FecR protein" evidence="2">
    <location>
        <begin position="73"/>
        <end position="156"/>
    </location>
</feature>
<dbReference type="Pfam" id="PF04773">
    <property type="entry name" value="FecR"/>
    <property type="match status" value="1"/>
</dbReference>
<dbReference type="InterPro" id="IPR012373">
    <property type="entry name" value="Ferrdict_sens_TM"/>
</dbReference>
<dbReference type="Gene3D" id="2.60.120.1440">
    <property type="match status" value="1"/>
</dbReference>